<dbReference type="Pfam" id="PF04043">
    <property type="entry name" value="PMEI"/>
    <property type="match status" value="1"/>
</dbReference>
<dbReference type="SUPFAM" id="SSF51126">
    <property type="entry name" value="Pectin lyase-like"/>
    <property type="match status" value="1"/>
</dbReference>
<dbReference type="InterPro" id="IPR035513">
    <property type="entry name" value="Invertase/methylesterase_inhib"/>
</dbReference>
<dbReference type="EMBL" id="BKCJ010457145">
    <property type="protein sequence ID" value="GFA62369.1"/>
    <property type="molecule type" value="Genomic_DNA"/>
</dbReference>
<protein>
    <submittedName>
        <fullName evidence="9">Putative pectinesterase, catalytic</fullName>
    </submittedName>
</protein>
<dbReference type="InterPro" id="IPR006501">
    <property type="entry name" value="Pectinesterase_inhib_dom"/>
</dbReference>
<reference evidence="9" key="1">
    <citation type="journal article" date="2019" name="Sci. Rep.">
        <title>Draft genome of Tanacetum cinerariifolium, the natural source of mosquito coil.</title>
        <authorList>
            <person name="Yamashiro T."/>
            <person name="Shiraishi A."/>
            <person name="Satake H."/>
            <person name="Nakayama K."/>
        </authorList>
    </citation>
    <scope>NUCLEOTIDE SEQUENCE</scope>
</reference>
<dbReference type="SUPFAM" id="SSF101148">
    <property type="entry name" value="Plant invertase/pectin methylesterase inhibitor"/>
    <property type="match status" value="1"/>
</dbReference>
<dbReference type="UniPathway" id="UPA00545">
    <property type="reaction ID" value="UER00823"/>
</dbReference>
<dbReference type="GO" id="GO:0004857">
    <property type="term" value="F:enzyme inhibitor activity"/>
    <property type="evidence" value="ECO:0007669"/>
    <property type="project" value="InterPro"/>
</dbReference>
<evidence type="ECO:0000256" key="2">
    <source>
        <dbReference type="ARBA" id="ARBA00006027"/>
    </source>
</evidence>
<dbReference type="GO" id="GO:0045490">
    <property type="term" value="P:pectin catabolic process"/>
    <property type="evidence" value="ECO:0007669"/>
    <property type="project" value="UniProtKB-UniPathway"/>
</dbReference>
<accession>A0A699JWV7</accession>
<dbReference type="SMART" id="SM00856">
    <property type="entry name" value="PMEI"/>
    <property type="match status" value="1"/>
</dbReference>
<evidence type="ECO:0000256" key="4">
    <source>
        <dbReference type="ARBA" id="ARBA00022801"/>
    </source>
</evidence>
<comment type="caution">
    <text evidence="9">The sequence shown here is derived from an EMBL/GenBank/DDBJ whole genome shotgun (WGS) entry which is preliminary data.</text>
</comment>
<evidence type="ECO:0000256" key="3">
    <source>
        <dbReference type="ARBA" id="ARBA00007786"/>
    </source>
</evidence>
<evidence type="ECO:0000256" key="6">
    <source>
        <dbReference type="ARBA" id="ARBA00023316"/>
    </source>
</evidence>
<keyword evidence="6" id="KW-0961">Cell wall biogenesis/degradation</keyword>
<evidence type="ECO:0000259" key="8">
    <source>
        <dbReference type="SMART" id="SM00856"/>
    </source>
</evidence>
<dbReference type="Gene3D" id="1.20.140.40">
    <property type="entry name" value="Invertase/pectin methylesterase inhibitor family protein"/>
    <property type="match status" value="1"/>
</dbReference>
<comment type="catalytic activity">
    <reaction evidence="7">
        <text>[(1-&gt;4)-alpha-D-galacturonosyl methyl ester](n) + n H2O = [(1-&gt;4)-alpha-D-galacturonosyl](n) + n methanol + n H(+)</text>
        <dbReference type="Rhea" id="RHEA:22380"/>
        <dbReference type="Rhea" id="RHEA-COMP:14570"/>
        <dbReference type="Rhea" id="RHEA-COMP:14573"/>
        <dbReference type="ChEBI" id="CHEBI:15377"/>
        <dbReference type="ChEBI" id="CHEBI:15378"/>
        <dbReference type="ChEBI" id="CHEBI:17790"/>
        <dbReference type="ChEBI" id="CHEBI:140522"/>
        <dbReference type="ChEBI" id="CHEBI:140523"/>
        <dbReference type="EC" id="3.1.1.11"/>
    </reaction>
</comment>
<feature type="non-terminal residue" evidence="9">
    <location>
        <position position="319"/>
    </location>
</feature>
<evidence type="ECO:0000256" key="7">
    <source>
        <dbReference type="ARBA" id="ARBA00047928"/>
    </source>
</evidence>
<dbReference type="GO" id="GO:0042545">
    <property type="term" value="P:cell wall modification"/>
    <property type="evidence" value="ECO:0007669"/>
    <property type="project" value="InterPro"/>
</dbReference>
<evidence type="ECO:0000313" key="9">
    <source>
        <dbReference type="EMBL" id="GFA62369.1"/>
    </source>
</evidence>
<evidence type="ECO:0000256" key="5">
    <source>
        <dbReference type="ARBA" id="ARBA00023085"/>
    </source>
</evidence>
<dbReference type="GO" id="GO:0030599">
    <property type="term" value="F:pectinesterase activity"/>
    <property type="evidence" value="ECO:0007669"/>
    <property type="project" value="UniProtKB-EC"/>
</dbReference>
<feature type="domain" description="Pectinesterase inhibitor" evidence="8">
    <location>
        <begin position="63"/>
        <end position="199"/>
    </location>
</feature>
<organism evidence="9">
    <name type="scientific">Tanacetum cinerariifolium</name>
    <name type="common">Dalmatian daisy</name>
    <name type="synonym">Chrysanthemum cinerariifolium</name>
    <dbReference type="NCBI Taxonomy" id="118510"/>
    <lineage>
        <taxon>Eukaryota</taxon>
        <taxon>Viridiplantae</taxon>
        <taxon>Streptophyta</taxon>
        <taxon>Embryophyta</taxon>
        <taxon>Tracheophyta</taxon>
        <taxon>Spermatophyta</taxon>
        <taxon>Magnoliopsida</taxon>
        <taxon>eudicotyledons</taxon>
        <taxon>Gunneridae</taxon>
        <taxon>Pentapetalae</taxon>
        <taxon>asterids</taxon>
        <taxon>campanulids</taxon>
        <taxon>Asterales</taxon>
        <taxon>Asteraceae</taxon>
        <taxon>Asteroideae</taxon>
        <taxon>Anthemideae</taxon>
        <taxon>Anthemidinae</taxon>
        <taxon>Tanacetum</taxon>
    </lineage>
</organism>
<dbReference type="PANTHER" id="PTHR31707">
    <property type="entry name" value="PECTINESTERASE"/>
    <property type="match status" value="1"/>
</dbReference>
<dbReference type="InterPro" id="IPR011050">
    <property type="entry name" value="Pectin_lyase_fold/virulence"/>
</dbReference>
<dbReference type="Pfam" id="PF01095">
    <property type="entry name" value="Pectinesterase"/>
    <property type="match status" value="1"/>
</dbReference>
<dbReference type="InterPro" id="IPR012334">
    <property type="entry name" value="Pectin_lyas_fold"/>
</dbReference>
<comment type="similarity">
    <text evidence="2">In the N-terminal section; belongs to the PMEI family.</text>
</comment>
<keyword evidence="4" id="KW-0378">Hydrolase</keyword>
<evidence type="ECO:0000256" key="1">
    <source>
        <dbReference type="ARBA" id="ARBA00005184"/>
    </source>
</evidence>
<comment type="similarity">
    <text evidence="3">In the C-terminal section; belongs to the pectinesterase family.</text>
</comment>
<keyword evidence="5" id="KW-0063">Aspartyl esterase</keyword>
<proteinExistence type="inferred from homology"/>
<gene>
    <name evidence="9" type="ORF">Tci_634341</name>
</gene>
<sequence length="319" mass="35831">MTIAATLDEAIFVRKKTKRIEDMTRPGIEKETWHSCVSDCDEAIVGFNATLLDRHYKALEYSVAATLILMCQDTFDMRNITSIFPLVIADLEPLMENAIQEARMVLKRAQEIESTYPNVPGKSSWDSCVDYFNGIVYTLNMVLDQTLKPTPLETQTWISGGLTYINVCEKGFEMINVANTIVPVISNKLKELILNSLAISVAIRDANTNTNTHGHGITDWNFNDEYNLSNLALERPDVVVAKDGSGNYETIQEAVNSAGKGRQGKRYVIYVKAGVYEENVKILHQMEYIEMYGDGIHKTIVTGDRTFGRYGDLKKTATF</sequence>
<dbReference type="AlphaFoldDB" id="A0A699JWV7"/>
<comment type="pathway">
    <text evidence="1">Glycan metabolism; pectin degradation; 2-dehydro-3-deoxy-D-gluconate from pectin: step 1/5.</text>
</comment>
<dbReference type="InterPro" id="IPR000070">
    <property type="entry name" value="Pectinesterase_cat"/>
</dbReference>
<dbReference type="Gene3D" id="2.160.20.10">
    <property type="entry name" value="Single-stranded right-handed beta-helix, Pectin lyase-like"/>
    <property type="match status" value="1"/>
</dbReference>
<name>A0A699JWV7_TANCI</name>